<dbReference type="SUPFAM" id="SSF51905">
    <property type="entry name" value="FAD/NAD(P)-binding domain"/>
    <property type="match status" value="1"/>
</dbReference>
<evidence type="ECO:0000256" key="2">
    <source>
        <dbReference type="ARBA" id="ARBA00022630"/>
    </source>
</evidence>
<proteinExistence type="predicted"/>
<dbReference type="Gene3D" id="3.30.70.2450">
    <property type="match status" value="1"/>
</dbReference>
<keyword evidence="5" id="KW-0503">Monooxygenase</keyword>
<evidence type="ECO:0000313" key="6">
    <source>
        <dbReference type="Proteomes" id="UP001589532"/>
    </source>
</evidence>
<dbReference type="Pfam" id="PF21274">
    <property type="entry name" value="Rng_hyd_C"/>
    <property type="match status" value="1"/>
</dbReference>
<dbReference type="InterPro" id="IPR002938">
    <property type="entry name" value="FAD-bd"/>
</dbReference>
<dbReference type="PANTHER" id="PTHR43004">
    <property type="entry name" value="TRK SYSTEM POTASSIUM UPTAKE PROTEIN"/>
    <property type="match status" value="1"/>
</dbReference>
<keyword evidence="6" id="KW-1185">Reference proteome</keyword>
<dbReference type="Gene3D" id="3.40.30.120">
    <property type="match status" value="1"/>
</dbReference>
<dbReference type="InterPro" id="IPR036188">
    <property type="entry name" value="FAD/NAD-bd_sf"/>
</dbReference>
<organism evidence="5 6">
    <name type="scientific">Nonomuraea helvata</name>
    <dbReference type="NCBI Taxonomy" id="37484"/>
    <lineage>
        <taxon>Bacteria</taxon>
        <taxon>Bacillati</taxon>
        <taxon>Actinomycetota</taxon>
        <taxon>Actinomycetes</taxon>
        <taxon>Streptosporangiales</taxon>
        <taxon>Streptosporangiaceae</taxon>
        <taxon>Nonomuraea</taxon>
    </lineage>
</organism>
<keyword evidence="3" id="KW-0274">FAD</keyword>
<dbReference type="RefSeq" id="WP_344987462.1">
    <property type="nucleotide sequence ID" value="NZ_BAAAXV010000001.1"/>
</dbReference>
<comment type="caution">
    <text evidence="5">The sequence shown here is derived from an EMBL/GenBank/DDBJ whole genome shotgun (WGS) entry which is preliminary data.</text>
</comment>
<evidence type="ECO:0000256" key="1">
    <source>
        <dbReference type="ARBA" id="ARBA00001974"/>
    </source>
</evidence>
<keyword evidence="2" id="KW-0285">Flavoprotein</keyword>
<dbReference type="PANTHER" id="PTHR43004:SF19">
    <property type="entry name" value="BINDING MONOOXYGENASE, PUTATIVE (JCVI)-RELATED"/>
    <property type="match status" value="1"/>
</dbReference>
<keyword evidence="5" id="KW-0560">Oxidoreductase</keyword>
<evidence type="ECO:0000256" key="3">
    <source>
        <dbReference type="ARBA" id="ARBA00022827"/>
    </source>
</evidence>
<evidence type="ECO:0000259" key="4">
    <source>
        <dbReference type="Pfam" id="PF01494"/>
    </source>
</evidence>
<gene>
    <name evidence="5" type="ORF">ACFFSA_35720</name>
</gene>
<feature type="domain" description="FAD-binding" evidence="4">
    <location>
        <begin position="4"/>
        <end position="336"/>
    </location>
</feature>
<dbReference type="InterPro" id="IPR050641">
    <property type="entry name" value="RIFMO-like"/>
</dbReference>
<dbReference type="GO" id="GO:0004497">
    <property type="term" value="F:monooxygenase activity"/>
    <property type="evidence" value="ECO:0007669"/>
    <property type="project" value="UniProtKB-KW"/>
</dbReference>
<dbReference type="Proteomes" id="UP001589532">
    <property type="component" value="Unassembled WGS sequence"/>
</dbReference>
<protein>
    <submittedName>
        <fullName evidence="5">FAD-dependent monooxygenase</fullName>
    </submittedName>
</protein>
<comment type="cofactor">
    <cofactor evidence="1">
        <name>FAD</name>
        <dbReference type="ChEBI" id="CHEBI:57692"/>
    </cofactor>
</comment>
<dbReference type="EMBL" id="JBHMBW010000045">
    <property type="protein sequence ID" value="MFB9628460.1"/>
    <property type="molecule type" value="Genomic_DNA"/>
</dbReference>
<dbReference type="Pfam" id="PF01494">
    <property type="entry name" value="FAD_binding_3"/>
    <property type="match status" value="1"/>
</dbReference>
<evidence type="ECO:0000313" key="5">
    <source>
        <dbReference type="EMBL" id="MFB9628460.1"/>
    </source>
</evidence>
<name>A0ABV5S9Z3_9ACTN</name>
<sequence>MTTVDVIVVGAGPTGLMTAAELTLAGARPMVLDTLPERNPMSRAGVIHSRTAELFDHRGLLEPLLATGDFPRTEIGHFAGLPVDYRVWPTRHPAYNVPQGKIEEFLEARLVGGGVPVLRRQQVVNMTADADGVTVTAHGRDGVVRHRGHYLVAADGGRSTIRKILGLDFPGRRGTSTSVTAETVLAGPGSTRQGLMRGRSGHWAIQFPLEERVRRLVVSGPGPAVPKDAEVTADELRAALYAVYGDEVELVGIRRAARIDDSARQITAYRVGRVFFVGDAAHIHLPLAGQGVNTGLGDAFNLGWKLAGAVHGWAPDGLLDTYHTERHPVGARVLANTQTQGLLMDWAGTDNPDLPAARGLLAELLRVPEAMRWMAGMMTGLGIRYDIAGAAEDPLVGMRMPEFDVTVDGERHRAHSLLYSGRGLLLDFTRSEQFSPHARLWADRIDHIHAVPHEDIPTRGMLVRPDGYVCWTSGLQDLGNALRSWFGAPNDDLVARDYPAFQ</sequence>
<dbReference type="PRINTS" id="PR00420">
    <property type="entry name" value="RNGMNOXGNASE"/>
</dbReference>
<dbReference type="Gene3D" id="3.50.50.60">
    <property type="entry name" value="FAD/NAD(P)-binding domain"/>
    <property type="match status" value="1"/>
</dbReference>
<accession>A0ABV5S9Z3</accession>
<reference evidence="5 6" key="1">
    <citation type="submission" date="2024-09" db="EMBL/GenBank/DDBJ databases">
        <authorList>
            <person name="Sun Q."/>
            <person name="Mori K."/>
        </authorList>
    </citation>
    <scope>NUCLEOTIDE SEQUENCE [LARGE SCALE GENOMIC DNA]</scope>
    <source>
        <strain evidence="5 6">JCM 3143</strain>
    </source>
</reference>